<feature type="domain" description="YspA cpYpsA-related SLOG" evidence="1">
    <location>
        <begin position="6"/>
        <end position="76"/>
    </location>
</feature>
<name>A0ABV9A7I3_9ACTN</name>
<evidence type="ECO:0000313" key="2">
    <source>
        <dbReference type="EMBL" id="MFC4494886.1"/>
    </source>
</evidence>
<reference evidence="3" key="1">
    <citation type="journal article" date="2019" name="Int. J. Syst. Evol. Microbiol.">
        <title>The Global Catalogue of Microorganisms (GCM) 10K type strain sequencing project: providing services to taxonomists for standard genome sequencing and annotation.</title>
        <authorList>
            <consortium name="The Broad Institute Genomics Platform"/>
            <consortium name="The Broad Institute Genome Sequencing Center for Infectious Disease"/>
            <person name="Wu L."/>
            <person name="Ma J."/>
        </authorList>
    </citation>
    <scope>NUCLEOTIDE SEQUENCE [LARGE SCALE GENOMIC DNA]</scope>
    <source>
        <strain evidence="3">CGMCC 4.7357</strain>
    </source>
</reference>
<comment type="caution">
    <text evidence="2">The sequence shown here is derived from an EMBL/GenBank/DDBJ whole genome shotgun (WGS) entry which is preliminary data.</text>
</comment>
<gene>
    <name evidence="2" type="ORF">ACFPA8_12145</name>
</gene>
<dbReference type="InterPro" id="IPR019627">
    <property type="entry name" value="YAcAr"/>
</dbReference>
<protein>
    <submittedName>
        <fullName evidence="2">SLOG family protein</fullName>
    </submittedName>
</protein>
<proteinExistence type="predicted"/>
<keyword evidence="3" id="KW-1185">Reference proteome</keyword>
<evidence type="ECO:0000313" key="3">
    <source>
        <dbReference type="Proteomes" id="UP001595997"/>
    </source>
</evidence>
<sequence length="138" mass="14688">MSDIRRVLVTGSRTWNDEQQIAGALLETLHNSLADGADGILVVHGARPHGPDAQAAEWCAAHDIAAEAHPADRETHGNDADYIRDRHMVAAGADVCLVFVAPCTSGKCRRPKPHNSHDANACAALAADAGIPVRRWTT</sequence>
<organism evidence="2 3">
    <name type="scientific">Streptomyces ovatisporus</name>
    <dbReference type="NCBI Taxonomy" id="1128682"/>
    <lineage>
        <taxon>Bacteria</taxon>
        <taxon>Bacillati</taxon>
        <taxon>Actinomycetota</taxon>
        <taxon>Actinomycetes</taxon>
        <taxon>Kitasatosporales</taxon>
        <taxon>Streptomycetaceae</taxon>
        <taxon>Streptomyces</taxon>
    </lineage>
</organism>
<dbReference type="EMBL" id="JBHSFH010000006">
    <property type="protein sequence ID" value="MFC4494886.1"/>
    <property type="molecule type" value="Genomic_DNA"/>
</dbReference>
<dbReference type="RefSeq" id="WP_386446742.1">
    <property type="nucleotide sequence ID" value="NZ_JBHSFH010000006.1"/>
</dbReference>
<dbReference type="Pfam" id="PF10686">
    <property type="entry name" value="YAcAr"/>
    <property type="match status" value="1"/>
</dbReference>
<dbReference type="Proteomes" id="UP001595997">
    <property type="component" value="Unassembled WGS sequence"/>
</dbReference>
<accession>A0ABV9A7I3</accession>
<evidence type="ECO:0000259" key="1">
    <source>
        <dbReference type="Pfam" id="PF10686"/>
    </source>
</evidence>